<feature type="transmembrane region" description="Helical" evidence="1">
    <location>
        <begin position="46"/>
        <end position="68"/>
    </location>
</feature>
<name>A0ABX8U2I5_9ACTN</name>
<gene>
    <name evidence="2" type="ORF">Nocox_21765</name>
</gene>
<evidence type="ECO:0000313" key="2">
    <source>
        <dbReference type="EMBL" id="QYC41957.1"/>
    </source>
</evidence>
<reference evidence="2 3" key="1">
    <citation type="journal article" date="2021" name="ACS Chem. Biol.">
        <title>Genomic-Led Discovery of a Novel Glycopeptide Antibiotic by Nonomuraea coxensis DSM 45129.</title>
        <authorList>
            <person name="Yushchuk O."/>
            <person name="Vior N.M."/>
            <person name="Andreo-Vidal A."/>
            <person name="Berini F."/>
            <person name="Ruckert C."/>
            <person name="Busche T."/>
            <person name="Binda E."/>
            <person name="Kalinowski J."/>
            <person name="Truman A.W."/>
            <person name="Marinelli F."/>
        </authorList>
    </citation>
    <scope>NUCLEOTIDE SEQUENCE [LARGE SCALE GENOMIC DNA]</scope>
    <source>
        <strain evidence="2 3">DSM 45129</strain>
    </source>
</reference>
<keyword evidence="3" id="KW-1185">Reference proteome</keyword>
<dbReference type="Proteomes" id="UP000824681">
    <property type="component" value="Chromosome"/>
</dbReference>
<evidence type="ECO:0000256" key="1">
    <source>
        <dbReference type="SAM" id="Phobius"/>
    </source>
</evidence>
<dbReference type="RefSeq" id="WP_020547403.1">
    <property type="nucleotide sequence ID" value="NZ_CP068985.1"/>
</dbReference>
<sequence>MKEAFVRERSASCGAGCGQGEPHPWLCGGVVVTGGWAVWALTASPVWTWIAGVVLVLVLSGGGEPFWLERSGLWLRYRVSVLVRSALADVLHSARPGHLLRWAGFALLFAGFHLDLLAS</sequence>
<accession>A0ABX8U2I5</accession>
<keyword evidence="1" id="KW-1133">Transmembrane helix</keyword>
<keyword evidence="1" id="KW-0812">Transmembrane</keyword>
<evidence type="ECO:0000313" key="3">
    <source>
        <dbReference type="Proteomes" id="UP000824681"/>
    </source>
</evidence>
<keyword evidence="1" id="KW-0472">Membrane</keyword>
<dbReference type="EMBL" id="CP068985">
    <property type="protein sequence ID" value="QYC41957.1"/>
    <property type="molecule type" value="Genomic_DNA"/>
</dbReference>
<protein>
    <submittedName>
        <fullName evidence="2">Uncharacterized protein</fullName>
    </submittedName>
</protein>
<organism evidence="2 3">
    <name type="scientific">Nonomuraea coxensis DSM 45129</name>
    <dbReference type="NCBI Taxonomy" id="1122611"/>
    <lineage>
        <taxon>Bacteria</taxon>
        <taxon>Bacillati</taxon>
        <taxon>Actinomycetota</taxon>
        <taxon>Actinomycetes</taxon>
        <taxon>Streptosporangiales</taxon>
        <taxon>Streptosporangiaceae</taxon>
        <taxon>Nonomuraea</taxon>
    </lineage>
</organism>
<proteinExistence type="predicted"/>